<dbReference type="SUPFAM" id="SSF53474">
    <property type="entry name" value="alpha/beta-Hydrolases"/>
    <property type="match status" value="1"/>
</dbReference>
<protein>
    <submittedName>
        <fullName evidence="2">Group XV phospholipase A2</fullName>
    </submittedName>
</protein>
<comment type="caution">
    <text evidence="2">The sequence shown here is derived from an EMBL/GenBank/DDBJ whole genome shotgun (WGS) entry which is preliminary data.</text>
</comment>
<dbReference type="GO" id="GO:0006629">
    <property type="term" value="P:lipid metabolic process"/>
    <property type="evidence" value="ECO:0007669"/>
    <property type="project" value="InterPro"/>
</dbReference>
<dbReference type="OrthoDB" id="190846at2759"/>
<evidence type="ECO:0000256" key="1">
    <source>
        <dbReference type="SAM" id="SignalP"/>
    </source>
</evidence>
<organism evidence="2 3">
    <name type="scientific">Mizuhopecten yessoensis</name>
    <name type="common">Japanese scallop</name>
    <name type="synonym">Patinopecten yessoensis</name>
    <dbReference type="NCBI Taxonomy" id="6573"/>
    <lineage>
        <taxon>Eukaryota</taxon>
        <taxon>Metazoa</taxon>
        <taxon>Spiralia</taxon>
        <taxon>Lophotrochozoa</taxon>
        <taxon>Mollusca</taxon>
        <taxon>Bivalvia</taxon>
        <taxon>Autobranchia</taxon>
        <taxon>Pteriomorphia</taxon>
        <taxon>Pectinida</taxon>
        <taxon>Pectinoidea</taxon>
        <taxon>Pectinidae</taxon>
        <taxon>Mizuhopecten</taxon>
    </lineage>
</organism>
<evidence type="ECO:0000313" key="2">
    <source>
        <dbReference type="EMBL" id="OWF37954.1"/>
    </source>
</evidence>
<dbReference type="InterPro" id="IPR029058">
    <property type="entry name" value="AB_hydrolase_fold"/>
</dbReference>
<dbReference type="EMBL" id="NEDP02005575">
    <property type="protein sequence ID" value="OWF37954.1"/>
    <property type="molecule type" value="Genomic_DNA"/>
</dbReference>
<feature type="signal peptide" evidence="1">
    <location>
        <begin position="1"/>
        <end position="21"/>
    </location>
</feature>
<accession>A0A210PNC1</accession>
<dbReference type="PANTHER" id="PTHR11440">
    <property type="entry name" value="LECITHIN-CHOLESTEROL ACYLTRANSFERASE-RELATED"/>
    <property type="match status" value="1"/>
</dbReference>
<keyword evidence="1" id="KW-0732">Signal</keyword>
<gene>
    <name evidence="2" type="ORF">KP79_PYT14274</name>
</gene>
<dbReference type="STRING" id="6573.A0A210PNC1"/>
<dbReference type="InterPro" id="IPR003386">
    <property type="entry name" value="LACT/PDAT_acylTrfase"/>
</dbReference>
<reference evidence="2 3" key="1">
    <citation type="journal article" date="2017" name="Nat. Ecol. Evol.">
        <title>Scallop genome provides insights into evolution of bilaterian karyotype and development.</title>
        <authorList>
            <person name="Wang S."/>
            <person name="Zhang J."/>
            <person name="Jiao W."/>
            <person name="Li J."/>
            <person name="Xun X."/>
            <person name="Sun Y."/>
            <person name="Guo X."/>
            <person name="Huan P."/>
            <person name="Dong B."/>
            <person name="Zhang L."/>
            <person name="Hu X."/>
            <person name="Sun X."/>
            <person name="Wang J."/>
            <person name="Zhao C."/>
            <person name="Wang Y."/>
            <person name="Wang D."/>
            <person name="Huang X."/>
            <person name="Wang R."/>
            <person name="Lv J."/>
            <person name="Li Y."/>
            <person name="Zhang Z."/>
            <person name="Liu B."/>
            <person name="Lu W."/>
            <person name="Hui Y."/>
            <person name="Liang J."/>
            <person name="Zhou Z."/>
            <person name="Hou R."/>
            <person name="Li X."/>
            <person name="Liu Y."/>
            <person name="Li H."/>
            <person name="Ning X."/>
            <person name="Lin Y."/>
            <person name="Zhao L."/>
            <person name="Xing Q."/>
            <person name="Dou J."/>
            <person name="Li Y."/>
            <person name="Mao J."/>
            <person name="Guo H."/>
            <person name="Dou H."/>
            <person name="Li T."/>
            <person name="Mu C."/>
            <person name="Jiang W."/>
            <person name="Fu Q."/>
            <person name="Fu X."/>
            <person name="Miao Y."/>
            <person name="Liu J."/>
            <person name="Yu Q."/>
            <person name="Li R."/>
            <person name="Liao H."/>
            <person name="Li X."/>
            <person name="Kong Y."/>
            <person name="Jiang Z."/>
            <person name="Chourrout D."/>
            <person name="Li R."/>
            <person name="Bao Z."/>
        </authorList>
    </citation>
    <scope>NUCLEOTIDE SEQUENCE [LARGE SCALE GENOMIC DNA]</scope>
    <source>
        <strain evidence="2 3">PY_sf001</strain>
    </source>
</reference>
<sequence>MSCKELLAILFLCGCLHYSFEKPNSVGKTLSPVILMPGDGGSQFFAKLNKTTVPHVFCEKKTADYFDLWLNIYELAPYLIDCFTDNMRLVYDRKTHTTHNAPGVDIQIRGWGDTETVEWLDPSHFGFTSYFYYIALDLESWGYKRGVSIRGAPYDFRKAPNELGGMYKKLQTLIEETYTLNNNTSVTLLGHSMGNPVTLYFLNHMPQAWKDKYIKSFISLAGVWAGVIKTLRLFASGDNLNVYVVEALKARLEQRSMASTAWLMPSDLYWSADEILVTRPERNYTVKDFKQFFLDLNYTDGYYMHLDTKDLIRDLTPPGVEVHCLHGYNISTPGRLVYGPNMWPDTQPKVIPDDGDGTVNIRSLVACKKWQGKQKQNVYHKQFNGAEHMEILKDPRIKEYLKSVLVP</sequence>
<keyword evidence="3" id="KW-1185">Reference proteome</keyword>
<feature type="chain" id="PRO_5013007456" evidence="1">
    <location>
        <begin position="22"/>
        <end position="407"/>
    </location>
</feature>
<dbReference type="AlphaFoldDB" id="A0A210PNC1"/>
<name>A0A210PNC1_MIZYE</name>
<dbReference type="GO" id="GO:0008374">
    <property type="term" value="F:O-acyltransferase activity"/>
    <property type="evidence" value="ECO:0007669"/>
    <property type="project" value="InterPro"/>
</dbReference>
<dbReference type="Gene3D" id="3.40.50.1820">
    <property type="entry name" value="alpha/beta hydrolase"/>
    <property type="match status" value="1"/>
</dbReference>
<proteinExistence type="predicted"/>
<dbReference type="Pfam" id="PF02450">
    <property type="entry name" value="LCAT"/>
    <property type="match status" value="1"/>
</dbReference>
<evidence type="ECO:0000313" key="3">
    <source>
        <dbReference type="Proteomes" id="UP000242188"/>
    </source>
</evidence>
<dbReference type="Proteomes" id="UP000242188">
    <property type="component" value="Unassembled WGS sequence"/>
</dbReference>